<dbReference type="SUPFAM" id="SSF52047">
    <property type="entry name" value="RNI-like"/>
    <property type="match status" value="1"/>
</dbReference>
<comment type="caution">
    <text evidence="1">The sequence shown here is derived from an EMBL/GenBank/DDBJ whole genome shotgun (WGS) entry which is preliminary data.</text>
</comment>
<gene>
    <name evidence="1" type="ORF">EMPS_03877</name>
</gene>
<sequence length="453" mass="52212">MFPQLHNLRIVINDSRDNSQARKQATAMVARQAAGLHSLTLVNVIHYSRVWKVLHAVAIHPSRLRVLTLRNVTFFLDHWNPDHRELFSRLEALRLDNSLLWFRQDFAEGVPDAHFFAPIEEEGSVEDSLVKRGQYWKPLPDIKIQHLSMNNPYVTKEQYLFLLDCRELRSLQWVKEQAGERGNIKPALAKWLREGQWPFLERLEIVMTQFSDQELAEILEAMPRPLKTLRMDKTAFAEASTRALLESGEGHHRKSLESLSLVGCADLQGSMVQQFLCEMPRLRKLHARVLTDQDMAKDPRPWVCQNMRYLQVGFVYQLLSENSAEQPVEVASEGQLPRSALFDRLAGLSNLHTLGFMNSQPVEERTGAQRKHTTRPDFHKLLIQNGLDVLKSLTGLQFLLFGETDQDLTSEEAQWMVDHWPRLRVVAVSRASNNKETKIQLRAFFQSHGINST</sequence>
<evidence type="ECO:0000313" key="2">
    <source>
        <dbReference type="Proteomes" id="UP000827284"/>
    </source>
</evidence>
<reference evidence="1" key="2">
    <citation type="journal article" date="2022" name="Microbiol. Resour. Announc.">
        <title>Whole-Genome Sequence of Entomortierella parvispora E1425, a Mucoromycotan Fungus Associated with Burkholderiaceae-Related Endosymbiotic Bacteria.</title>
        <authorList>
            <person name="Herlambang A."/>
            <person name="Guo Y."/>
            <person name="Takashima Y."/>
            <person name="Narisawa K."/>
            <person name="Ohta H."/>
            <person name="Nishizawa T."/>
        </authorList>
    </citation>
    <scope>NUCLEOTIDE SEQUENCE</scope>
    <source>
        <strain evidence="1">E1425</strain>
    </source>
</reference>
<dbReference type="AlphaFoldDB" id="A0A9P3LV04"/>
<organism evidence="1 2">
    <name type="scientific">Entomortierella parvispora</name>
    <dbReference type="NCBI Taxonomy" id="205924"/>
    <lineage>
        <taxon>Eukaryota</taxon>
        <taxon>Fungi</taxon>
        <taxon>Fungi incertae sedis</taxon>
        <taxon>Mucoromycota</taxon>
        <taxon>Mortierellomycotina</taxon>
        <taxon>Mortierellomycetes</taxon>
        <taxon>Mortierellales</taxon>
        <taxon>Mortierellaceae</taxon>
        <taxon>Entomortierella</taxon>
    </lineage>
</organism>
<dbReference type="Proteomes" id="UP000827284">
    <property type="component" value="Unassembled WGS sequence"/>
</dbReference>
<evidence type="ECO:0000313" key="1">
    <source>
        <dbReference type="EMBL" id="GJJ71527.1"/>
    </source>
</evidence>
<name>A0A9P3LV04_9FUNG</name>
<accession>A0A9P3LV04</accession>
<reference evidence="1" key="1">
    <citation type="submission" date="2021-11" db="EMBL/GenBank/DDBJ databases">
        <authorList>
            <person name="Herlambang A."/>
            <person name="Guo Y."/>
            <person name="Takashima Y."/>
            <person name="Nishizawa T."/>
        </authorList>
    </citation>
    <scope>NUCLEOTIDE SEQUENCE</scope>
    <source>
        <strain evidence="1">E1425</strain>
    </source>
</reference>
<dbReference type="EMBL" id="BQFW01000005">
    <property type="protein sequence ID" value="GJJ71527.1"/>
    <property type="molecule type" value="Genomic_DNA"/>
</dbReference>
<protein>
    <submittedName>
        <fullName evidence="1">Uncharacterized protein</fullName>
    </submittedName>
</protein>
<dbReference type="Gene3D" id="3.80.10.10">
    <property type="entry name" value="Ribonuclease Inhibitor"/>
    <property type="match status" value="1"/>
</dbReference>
<dbReference type="OrthoDB" id="2386345at2759"/>
<dbReference type="InterPro" id="IPR032675">
    <property type="entry name" value="LRR_dom_sf"/>
</dbReference>
<keyword evidence="2" id="KW-1185">Reference proteome</keyword>
<proteinExistence type="predicted"/>